<sequence>MDLEDGRYVIISAAPSVAPPPSPIGVDVVGFEEMPVVIYGSTNVWNVKRNADGNYHIVLDTPAAVGISSMALDNDVFADYMRDPFEWTVKPAERPWKGFTIQLIEGGKHAPAWTCHSQVHKSPISLRPIELMPTANQVFAFKRLSPE</sequence>
<dbReference type="AlphaFoldDB" id="A0AAD5VUM5"/>
<proteinExistence type="predicted"/>
<protein>
    <submittedName>
        <fullName evidence="1">Uncharacterized protein</fullName>
    </submittedName>
</protein>
<keyword evidence="2" id="KW-1185">Reference proteome</keyword>
<organism evidence="1 2">
    <name type="scientific">Leucocoprinus birnbaumii</name>
    <dbReference type="NCBI Taxonomy" id="56174"/>
    <lineage>
        <taxon>Eukaryota</taxon>
        <taxon>Fungi</taxon>
        <taxon>Dikarya</taxon>
        <taxon>Basidiomycota</taxon>
        <taxon>Agaricomycotina</taxon>
        <taxon>Agaricomycetes</taxon>
        <taxon>Agaricomycetidae</taxon>
        <taxon>Agaricales</taxon>
        <taxon>Agaricineae</taxon>
        <taxon>Agaricaceae</taxon>
        <taxon>Leucocoprinus</taxon>
    </lineage>
</organism>
<comment type="caution">
    <text evidence="1">The sequence shown here is derived from an EMBL/GenBank/DDBJ whole genome shotgun (WGS) entry which is preliminary data.</text>
</comment>
<dbReference type="Proteomes" id="UP001213000">
    <property type="component" value="Unassembled WGS sequence"/>
</dbReference>
<name>A0AAD5VUM5_9AGAR</name>
<reference evidence="1" key="1">
    <citation type="submission" date="2022-07" db="EMBL/GenBank/DDBJ databases">
        <title>Genome Sequence of Leucocoprinus birnbaumii.</title>
        <authorList>
            <person name="Buettner E."/>
        </authorList>
    </citation>
    <scope>NUCLEOTIDE SEQUENCE</scope>
    <source>
        <strain evidence="1">VT141</strain>
    </source>
</reference>
<dbReference type="Gene3D" id="2.80.10.50">
    <property type="match status" value="1"/>
</dbReference>
<gene>
    <name evidence="1" type="ORF">NP233_g4474</name>
</gene>
<evidence type="ECO:0000313" key="2">
    <source>
        <dbReference type="Proteomes" id="UP001213000"/>
    </source>
</evidence>
<evidence type="ECO:0000313" key="1">
    <source>
        <dbReference type="EMBL" id="KAJ3570333.1"/>
    </source>
</evidence>
<accession>A0AAD5VUM5</accession>
<dbReference type="EMBL" id="JANIEX010000243">
    <property type="protein sequence ID" value="KAJ3570333.1"/>
    <property type="molecule type" value="Genomic_DNA"/>
</dbReference>